<name>A0ABR4PNQ4_9HELO</name>
<dbReference type="EMBL" id="JBFCZG010000003">
    <property type="protein sequence ID" value="KAL3424990.1"/>
    <property type="molecule type" value="Genomic_DNA"/>
</dbReference>
<organism evidence="2 3">
    <name type="scientific">Phlyctema vagabunda</name>
    <dbReference type="NCBI Taxonomy" id="108571"/>
    <lineage>
        <taxon>Eukaryota</taxon>
        <taxon>Fungi</taxon>
        <taxon>Dikarya</taxon>
        <taxon>Ascomycota</taxon>
        <taxon>Pezizomycotina</taxon>
        <taxon>Leotiomycetes</taxon>
        <taxon>Helotiales</taxon>
        <taxon>Dermateaceae</taxon>
        <taxon>Phlyctema</taxon>
    </lineage>
</organism>
<dbReference type="PANTHER" id="PTHR31996:SF2">
    <property type="entry name" value="COILED-COIL DOMAIN-CONTAINING PROTEIN 115"/>
    <property type="match status" value="1"/>
</dbReference>
<dbReference type="Proteomes" id="UP001629113">
    <property type="component" value="Unassembled WGS sequence"/>
</dbReference>
<evidence type="ECO:0000256" key="1">
    <source>
        <dbReference type="ARBA" id="ARBA00093634"/>
    </source>
</evidence>
<gene>
    <name evidence="2" type="ORF">PVAG01_04272</name>
</gene>
<keyword evidence="3" id="KW-1185">Reference proteome</keyword>
<comment type="caution">
    <text evidence="2">The sequence shown here is derived from an EMBL/GenBank/DDBJ whole genome shotgun (WGS) entry which is preliminary data.</text>
</comment>
<proteinExistence type="predicted"/>
<dbReference type="Pfam" id="PF21730">
    <property type="entry name" value="Vma22_CCDC115"/>
    <property type="match status" value="1"/>
</dbReference>
<dbReference type="PANTHER" id="PTHR31996">
    <property type="entry name" value="COILED-COIL DOMAIN-CONTAINING PROTEIN 115"/>
    <property type="match status" value="1"/>
</dbReference>
<dbReference type="InterPro" id="IPR040357">
    <property type="entry name" value="Vma22/CCDC115"/>
</dbReference>
<reference evidence="2 3" key="1">
    <citation type="submission" date="2024-06" db="EMBL/GenBank/DDBJ databases">
        <title>Complete genome of Phlyctema vagabunda strain 19-DSS-EL-015.</title>
        <authorList>
            <person name="Fiorenzani C."/>
        </authorList>
    </citation>
    <scope>NUCLEOTIDE SEQUENCE [LARGE SCALE GENOMIC DNA]</scope>
    <source>
        <strain evidence="2 3">19-DSS-EL-015</strain>
    </source>
</reference>
<protein>
    <recommendedName>
        <fullName evidence="1">Vacuolar ATPase assembly protein VMA22</fullName>
    </recommendedName>
</protein>
<accession>A0ABR4PNQ4</accession>
<evidence type="ECO:0000313" key="2">
    <source>
        <dbReference type="EMBL" id="KAL3424990.1"/>
    </source>
</evidence>
<evidence type="ECO:0000313" key="3">
    <source>
        <dbReference type="Proteomes" id="UP001629113"/>
    </source>
</evidence>
<sequence>MASPISISGDIDSLLERYLNLLDTYTNLRSELATLQSSVHQHIARANFSADRGIRYGQDLYDERMQASRACGITVAASSATFAVAARGHNAVADRESHRGTPAEEARPVESPVKKDPIRMFGILTPQSLRLAQSEATKMVEAIIPRIISTDAEMKDVEIQIRRARKHKAKAEAAEAKHSTSADIKTVVV</sequence>